<keyword evidence="2" id="KW-1185">Reference proteome</keyword>
<sequence length="192" mass="21421">MGPTWPQSSPQKGRDGPVNVGQHRWDSTGRPICLECAAARGAWDKAFAVWRRIEASEGIPQGEFCDTARLARQSTVRLPPETEMVVWAQVPRASGIPECYVIVVDLGDSAQGYRVARTLCHLKGDWRAVFAMEEDNVGYTIAVRHQILTGDAPPTRERYRPIPPSLSPEIWVLLQTTCTIYDRSLKSCTSRV</sequence>
<organism evidence="1 2">
    <name type="scientific">Dallia pectoralis</name>
    <name type="common">Alaska blackfish</name>
    <dbReference type="NCBI Taxonomy" id="75939"/>
    <lineage>
        <taxon>Eukaryota</taxon>
        <taxon>Metazoa</taxon>
        <taxon>Chordata</taxon>
        <taxon>Craniata</taxon>
        <taxon>Vertebrata</taxon>
        <taxon>Euteleostomi</taxon>
        <taxon>Actinopterygii</taxon>
        <taxon>Neopterygii</taxon>
        <taxon>Teleostei</taxon>
        <taxon>Protacanthopterygii</taxon>
        <taxon>Esociformes</taxon>
        <taxon>Umbridae</taxon>
        <taxon>Dallia</taxon>
    </lineage>
</organism>
<dbReference type="EMBL" id="CM055741">
    <property type="protein sequence ID" value="KAJ8002226.1"/>
    <property type="molecule type" value="Genomic_DNA"/>
</dbReference>
<accession>A0ACC2GFC7</accession>
<evidence type="ECO:0000313" key="1">
    <source>
        <dbReference type="EMBL" id="KAJ8002226.1"/>
    </source>
</evidence>
<gene>
    <name evidence="1" type="ORF">DPEC_G00177700</name>
</gene>
<evidence type="ECO:0000313" key="2">
    <source>
        <dbReference type="Proteomes" id="UP001157502"/>
    </source>
</evidence>
<reference evidence="1" key="1">
    <citation type="submission" date="2021-05" db="EMBL/GenBank/DDBJ databases">
        <authorList>
            <person name="Pan Q."/>
            <person name="Jouanno E."/>
            <person name="Zahm M."/>
            <person name="Klopp C."/>
            <person name="Cabau C."/>
            <person name="Louis A."/>
            <person name="Berthelot C."/>
            <person name="Parey E."/>
            <person name="Roest Crollius H."/>
            <person name="Montfort J."/>
            <person name="Robinson-Rechavi M."/>
            <person name="Bouchez O."/>
            <person name="Lampietro C."/>
            <person name="Lopez Roques C."/>
            <person name="Donnadieu C."/>
            <person name="Postlethwait J."/>
            <person name="Bobe J."/>
            <person name="Dillon D."/>
            <person name="Chandos A."/>
            <person name="von Hippel F."/>
            <person name="Guiguen Y."/>
        </authorList>
    </citation>
    <scope>NUCLEOTIDE SEQUENCE</scope>
    <source>
        <strain evidence="1">YG-Jan2019</strain>
    </source>
</reference>
<name>A0ACC2GFC7_DALPE</name>
<protein>
    <submittedName>
        <fullName evidence="1">Uncharacterized protein</fullName>
    </submittedName>
</protein>
<dbReference type="Proteomes" id="UP001157502">
    <property type="component" value="Chromosome 14"/>
</dbReference>
<proteinExistence type="predicted"/>
<comment type="caution">
    <text evidence="1">The sequence shown here is derived from an EMBL/GenBank/DDBJ whole genome shotgun (WGS) entry which is preliminary data.</text>
</comment>